<evidence type="ECO:0000259" key="12">
    <source>
        <dbReference type="Pfam" id="PF08544"/>
    </source>
</evidence>
<dbReference type="SUPFAM" id="SSF55060">
    <property type="entry name" value="GHMP Kinase, C-terminal domain"/>
    <property type="match status" value="1"/>
</dbReference>
<dbReference type="InterPro" id="IPR020568">
    <property type="entry name" value="Ribosomal_Su5_D2-typ_SF"/>
</dbReference>
<organism evidence="13 14">
    <name type="scientific">Minwuia thermotolerans</name>
    <dbReference type="NCBI Taxonomy" id="2056226"/>
    <lineage>
        <taxon>Bacteria</taxon>
        <taxon>Pseudomonadati</taxon>
        <taxon>Pseudomonadota</taxon>
        <taxon>Alphaproteobacteria</taxon>
        <taxon>Minwuiales</taxon>
        <taxon>Minwuiaceae</taxon>
        <taxon>Minwuia</taxon>
    </lineage>
</organism>
<keyword evidence="8 10" id="KW-0414">Isoprene biosynthesis</keyword>
<feature type="active site" evidence="10">
    <location>
        <position position="142"/>
    </location>
</feature>
<gene>
    <name evidence="10" type="primary">ispE</name>
    <name evidence="13" type="ORF">CVT23_17025</name>
</gene>
<proteinExistence type="inferred from homology"/>
<dbReference type="GO" id="GO:0019288">
    <property type="term" value="P:isopentenyl diphosphate biosynthetic process, methylerythritol 4-phosphate pathway"/>
    <property type="evidence" value="ECO:0007669"/>
    <property type="project" value="UniProtKB-UniRule"/>
</dbReference>
<keyword evidence="5 10" id="KW-0547">Nucleotide-binding</keyword>
<evidence type="ECO:0000256" key="3">
    <source>
        <dbReference type="ARBA" id="ARBA00017473"/>
    </source>
</evidence>
<dbReference type="AlphaFoldDB" id="A0A2M9FYD4"/>
<dbReference type="GO" id="GO:0016114">
    <property type="term" value="P:terpenoid biosynthetic process"/>
    <property type="evidence" value="ECO:0007669"/>
    <property type="project" value="UniProtKB-UniRule"/>
</dbReference>
<dbReference type="EC" id="2.7.1.148" evidence="2 10"/>
<dbReference type="PANTHER" id="PTHR43527:SF2">
    <property type="entry name" value="4-DIPHOSPHOCYTIDYL-2-C-METHYL-D-ERYTHRITOL KINASE, CHLOROPLASTIC"/>
    <property type="match status" value="1"/>
</dbReference>
<feature type="domain" description="GHMP kinase C-terminal" evidence="12">
    <location>
        <begin position="213"/>
        <end position="277"/>
    </location>
</feature>
<keyword evidence="4 10" id="KW-0808">Transferase</keyword>
<evidence type="ECO:0000256" key="7">
    <source>
        <dbReference type="ARBA" id="ARBA00022840"/>
    </source>
</evidence>
<keyword evidence="14" id="KW-1185">Reference proteome</keyword>
<accession>A0A2M9FYD4</accession>
<feature type="active site" evidence="10">
    <location>
        <position position="13"/>
    </location>
</feature>
<dbReference type="UniPathway" id="UPA00056">
    <property type="reaction ID" value="UER00094"/>
</dbReference>
<evidence type="ECO:0000256" key="2">
    <source>
        <dbReference type="ARBA" id="ARBA00012052"/>
    </source>
</evidence>
<evidence type="ECO:0000313" key="13">
    <source>
        <dbReference type="EMBL" id="PJK28472.1"/>
    </source>
</evidence>
<feature type="binding site" evidence="10">
    <location>
        <begin position="100"/>
        <end position="110"/>
    </location>
    <ligand>
        <name>ATP</name>
        <dbReference type="ChEBI" id="CHEBI:30616"/>
    </ligand>
</feature>
<dbReference type="InterPro" id="IPR036554">
    <property type="entry name" value="GHMP_kinase_C_sf"/>
</dbReference>
<evidence type="ECO:0000256" key="6">
    <source>
        <dbReference type="ARBA" id="ARBA00022777"/>
    </source>
</evidence>
<keyword evidence="7 10" id="KW-0067">ATP-binding</keyword>
<dbReference type="EMBL" id="PHIG01000044">
    <property type="protein sequence ID" value="PJK28472.1"/>
    <property type="molecule type" value="Genomic_DNA"/>
</dbReference>
<sequence>MAPAALFEDAPAKLNLFLHVVGRRDDSYHLLESLVAFTDIGDRLSATVRADGALSLTVSGPFGALLTESPENLVLRAARSLRSRLGVSAGAALHLEKNLPVASGIGGGSADAAAALRLLNRLWEGGLKEGDLAGMGLALGADVPVCIASHVALMRGVGEVLEPAALPAPFGVLLVNPLQPVSTPRVFAGFRRTGCFAARAAHDWTVEPDPHRWLHHLAAAGNSLQAPAETLLPEIATILSVLGELPECLLARMSGSGATCFALFPDAPAAASAARDFGARRPDCWVAAGRLRG</sequence>
<dbReference type="HAMAP" id="MF_00061">
    <property type="entry name" value="IspE"/>
    <property type="match status" value="1"/>
</dbReference>
<dbReference type="InterPro" id="IPR014721">
    <property type="entry name" value="Ribsml_uS5_D2-typ_fold_subgr"/>
</dbReference>
<comment type="function">
    <text evidence="10">Catalyzes the phosphorylation of the position 2 hydroxy group of 4-diphosphocytidyl-2C-methyl-D-erythritol.</text>
</comment>
<evidence type="ECO:0000256" key="10">
    <source>
        <dbReference type="HAMAP-Rule" id="MF_00061"/>
    </source>
</evidence>
<comment type="caution">
    <text evidence="13">The sequence shown here is derived from an EMBL/GenBank/DDBJ whole genome shotgun (WGS) entry which is preliminary data.</text>
</comment>
<evidence type="ECO:0000256" key="8">
    <source>
        <dbReference type="ARBA" id="ARBA00023229"/>
    </source>
</evidence>
<evidence type="ECO:0000256" key="4">
    <source>
        <dbReference type="ARBA" id="ARBA00022679"/>
    </source>
</evidence>
<evidence type="ECO:0000259" key="11">
    <source>
        <dbReference type="Pfam" id="PF00288"/>
    </source>
</evidence>
<protein>
    <recommendedName>
        <fullName evidence="3 10">4-diphosphocytidyl-2-C-methyl-D-erythritol kinase</fullName>
        <shortName evidence="10">CMK</shortName>
        <ecNumber evidence="2 10">2.7.1.148</ecNumber>
    </recommendedName>
    <alternativeName>
        <fullName evidence="9 10">4-(cytidine-5'-diphospho)-2-C-methyl-D-erythritol kinase</fullName>
    </alternativeName>
</protein>
<dbReference type="SUPFAM" id="SSF54211">
    <property type="entry name" value="Ribosomal protein S5 domain 2-like"/>
    <property type="match status" value="1"/>
</dbReference>
<dbReference type="GO" id="GO:0005524">
    <property type="term" value="F:ATP binding"/>
    <property type="evidence" value="ECO:0007669"/>
    <property type="project" value="UniProtKB-UniRule"/>
</dbReference>
<evidence type="ECO:0000313" key="14">
    <source>
        <dbReference type="Proteomes" id="UP000229498"/>
    </source>
</evidence>
<dbReference type="PANTHER" id="PTHR43527">
    <property type="entry name" value="4-DIPHOSPHOCYTIDYL-2-C-METHYL-D-ERYTHRITOL KINASE, CHLOROPLASTIC"/>
    <property type="match status" value="1"/>
</dbReference>
<dbReference type="OrthoDB" id="9809438at2"/>
<dbReference type="NCBIfam" id="NF011202">
    <property type="entry name" value="PRK14608.1"/>
    <property type="match status" value="1"/>
</dbReference>
<name>A0A2M9FYD4_9PROT</name>
<dbReference type="InterPro" id="IPR013750">
    <property type="entry name" value="GHMP_kinase_C_dom"/>
</dbReference>
<dbReference type="PIRSF" id="PIRSF010376">
    <property type="entry name" value="IspE"/>
    <property type="match status" value="1"/>
</dbReference>
<dbReference type="Pfam" id="PF00288">
    <property type="entry name" value="GHMP_kinases_N"/>
    <property type="match status" value="1"/>
</dbReference>
<keyword evidence="6 10" id="KW-0418">Kinase</keyword>
<feature type="domain" description="GHMP kinase N-terminal" evidence="11">
    <location>
        <begin position="72"/>
        <end position="148"/>
    </location>
</feature>
<reference evidence="13 14" key="1">
    <citation type="submission" date="2017-11" db="EMBL/GenBank/DDBJ databases">
        <title>Draft genome sequence of Rhizobiales bacterium SY3-13.</title>
        <authorList>
            <person name="Sun C."/>
        </authorList>
    </citation>
    <scope>NUCLEOTIDE SEQUENCE [LARGE SCALE GENOMIC DNA]</scope>
    <source>
        <strain evidence="13 14">SY3-13</strain>
    </source>
</reference>
<dbReference type="Proteomes" id="UP000229498">
    <property type="component" value="Unassembled WGS sequence"/>
</dbReference>
<evidence type="ECO:0000256" key="5">
    <source>
        <dbReference type="ARBA" id="ARBA00022741"/>
    </source>
</evidence>
<comment type="pathway">
    <text evidence="10">Isoprenoid biosynthesis; isopentenyl diphosphate biosynthesis via DXP pathway; isopentenyl diphosphate from 1-deoxy-D-xylulose 5-phosphate: step 3/6.</text>
</comment>
<comment type="similarity">
    <text evidence="1 10">Belongs to the GHMP kinase family. IspE subfamily.</text>
</comment>
<comment type="catalytic activity">
    <reaction evidence="10">
        <text>4-CDP-2-C-methyl-D-erythritol + ATP = 4-CDP-2-C-methyl-D-erythritol 2-phosphate + ADP + H(+)</text>
        <dbReference type="Rhea" id="RHEA:18437"/>
        <dbReference type="ChEBI" id="CHEBI:15378"/>
        <dbReference type="ChEBI" id="CHEBI:30616"/>
        <dbReference type="ChEBI" id="CHEBI:57823"/>
        <dbReference type="ChEBI" id="CHEBI:57919"/>
        <dbReference type="ChEBI" id="CHEBI:456216"/>
        <dbReference type="EC" id="2.7.1.148"/>
    </reaction>
</comment>
<dbReference type="Gene3D" id="3.30.70.890">
    <property type="entry name" value="GHMP kinase, C-terminal domain"/>
    <property type="match status" value="1"/>
</dbReference>
<evidence type="ECO:0000256" key="9">
    <source>
        <dbReference type="ARBA" id="ARBA00032554"/>
    </source>
</evidence>
<dbReference type="InterPro" id="IPR004424">
    <property type="entry name" value="IspE"/>
</dbReference>
<dbReference type="NCBIfam" id="TIGR00154">
    <property type="entry name" value="ispE"/>
    <property type="match status" value="1"/>
</dbReference>
<dbReference type="InterPro" id="IPR006204">
    <property type="entry name" value="GHMP_kinase_N_dom"/>
</dbReference>
<dbReference type="GO" id="GO:0050515">
    <property type="term" value="F:4-(cytidine 5'-diphospho)-2-C-methyl-D-erythritol kinase activity"/>
    <property type="evidence" value="ECO:0007669"/>
    <property type="project" value="UniProtKB-UniRule"/>
</dbReference>
<dbReference type="Pfam" id="PF08544">
    <property type="entry name" value="GHMP_kinases_C"/>
    <property type="match status" value="1"/>
</dbReference>
<dbReference type="Gene3D" id="3.30.230.10">
    <property type="match status" value="1"/>
</dbReference>
<evidence type="ECO:0000256" key="1">
    <source>
        <dbReference type="ARBA" id="ARBA00009684"/>
    </source>
</evidence>